<keyword evidence="5" id="KW-1185">Reference proteome</keyword>
<feature type="transmembrane region" description="Helical" evidence="3">
    <location>
        <begin position="138"/>
        <end position="159"/>
    </location>
</feature>
<dbReference type="EMBL" id="FPBD01000003">
    <property type="protein sequence ID" value="SFT74060.1"/>
    <property type="molecule type" value="Genomic_DNA"/>
</dbReference>
<reference evidence="5" key="1">
    <citation type="submission" date="2016-10" db="EMBL/GenBank/DDBJ databases">
        <authorList>
            <person name="Varghese N."/>
            <person name="Submissions S."/>
        </authorList>
    </citation>
    <scope>NUCLEOTIDE SEQUENCE [LARGE SCALE GENOMIC DNA]</scope>
    <source>
        <strain evidence="5">DSM 17465</strain>
    </source>
</reference>
<evidence type="ECO:0000256" key="3">
    <source>
        <dbReference type="SAM" id="Phobius"/>
    </source>
</evidence>
<keyword evidence="3" id="KW-0812">Transmembrane</keyword>
<accession>A0A1I7AGQ1</accession>
<keyword evidence="3" id="KW-1133">Transmembrane helix</keyword>
<feature type="coiled-coil region" evidence="1">
    <location>
        <begin position="53"/>
        <end position="87"/>
    </location>
</feature>
<proteinExistence type="predicted"/>
<name>A0A1I7AGQ1_9HYPH</name>
<dbReference type="AlphaFoldDB" id="A0A1I7AGQ1"/>
<keyword evidence="3" id="KW-0472">Membrane</keyword>
<sequence length="161" mass="17687">MQNRSRPYKQRVGSMPPNDTFDDTLDKPLTVDDIDAAALKLPIEVDPPAKIGMEQLLKDRQALSDDNTQLQNELMELKSKLATKRELDALIKPYAGKAYWFMCVYCGTVALILVLAGFKNVYGNSFILADSVLEFLVGSTATTVIGLVGMVLTGIFVGARK</sequence>
<organism evidence="4 5">
    <name type="scientific">Pseudovibrio denitrificans</name>
    <dbReference type="NCBI Taxonomy" id="258256"/>
    <lineage>
        <taxon>Bacteria</taxon>
        <taxon>Pseudomonadati</taxon>
        <taxon>Pseudomonadota</taxon>
        <taxon>Alphaproteobacteria</taxon>
        <taxon>Hyphomicrobiales</taxon>
        <taxon>Stappiaceae</taxon>
        <taxon>Pseudovibrio</taxon>
    </lineage>
</organism>
<feature type="region of interest" description="Disordered" evidence="2">
    <location>
        <begin position="1"/>
        <end position="23"/>
    </location>
</feature>
<dbReference type="Proteomes" id="UP000183371">
    <property type="component" value="Unassembled WGS sequence"/>
</dbReference>
<feature type="transmembrane region" description="Helical" evidence="3">
    <location>
        <begin position="98"/>
        <end position="118"/>
    </location>
</feature>
<evidence type="ECO:0000313" key="4">
    <source>
        <dbReference type="EMBL" id="SFT74060.1"/>
    </source>
</evidence>
<protein>
    <submittedName>
        <fullName evidence="4">Uncharacterized protein</fullName>
    </submittedName>
</protein>
<keyword evidence="1" id="KW-0175">Coiled coil</keyword>
<evidence type="ECO:0000256" key="2">
    <source>
        <dbReference type="SAM" id="MobiDB-lite"/>
    </source>
</evidence>
<evidence type="ECO:0000256" key="1">
    <source>
        <dbReference type="SAM" id="Coils"/>
    </source>
</evidence>
<gene>
    <name evidence="4" type="ORF">SAMN05444141_10346</name>
</gene>
<evidence type="ECO:0000313" key="5">
    <source>
        <dbReference type="Proteomes" id="UP000183371"/>
    </source>
</evidence>